<gene>
    <name evidence="1" type="ORF">AWB82_04199</name>
</gene>
<evidence type="ECO:0000313" key="1">
    <source>
        <dbReference type="EMBL" id="SAK70227.1"/>
    </source>
</evidence>
<dbReference type="RefSeq" id="WP_086970602.1">
    <property type="nucleotide sequence ID" value="NZ_FCOJ02000031.1"/>
</dbReference>
<comment type="caution">
    <text evidence="1">The sequence shown here is derived from an EMBL/GenBank/DDBJ whole genome shotgun (WGS) entry which is preliminary data.</text>
</comment>
<keyword evidence="2" id="KW-1185">Reference proteome</keyword>
<dbReference type="OrthoDB" id="9134764at2"/>
<accession>A0A158BLP4</accession>
<dbReference type="AlphaFoldDB" id="A0A158BLP4"/>
<reference evidence="1" key="1">
    <citation type="submission" date="2016-01" db="EMBL/GenBank/DDBJ databases">
        <authorList>
            <person name="Peeters C."/>
        </authorList>
    </citation>
    <scope>NUCLEOTIDE SEQUENCE [LARGE SCALE GENOMIC DNA]</scope>
    <source>
        <strain evidence="1">LMG 29325</strain>
    </source>
</reference>
<organism evidence="1 2">
    <name type="scientific">Caballeronia glebae</name>
    <dbReference type="NCBI Taxonomy" id="1777143"/>
    <lineage>
        <taxon>Bacteria</taxon>
        <taxon>Pseudomonadati</taxon>
        <taxon>Pseudomonadota</taxon>
        <taxon>Betaproteobacteria</taxon>
        <taxon>Burkholderiales</taxon>
        <taxon>Burkholderiaceae</taxon>
        <taxon>Caballeronia</taxon>
    </lineage>
</organism>
<protein>
    <submittedName>
        <fullName evidence="1">Uncharacterized protein</fullName>
    </submittedName>
</protein>
<sequence length="184" mass="20945">MHDDEFMFERLLILPIGAALVLSDNVSKLGAEQAIKTAMRRAPNFRFAIGEHVAHPHDGEEIRYVRIERLTDADGTDECEGGPHPQTSRMRTEITESETPEESDYRLVKIRTEGETWCGICEVFYRNGEPYARTEDFVPLAWEIDDDRQGAKLLELMRTALEKPVLDGNILPSSETRPKQMIQG</sequence>
<name>A0A158BLP4_9BURK</name>
<evidence type="ECO:0000313" key="2">
    <source>
        <dbReference type="Proteomes" id="UP000054596"/>
    </source>
</evidence>
<dbReference type="EMBL" id="FCOJ02000031">
    <property type="protein sequence ID" value="SAK70227.1"/>
    <property type="molecule type" value="Genomic_DNA"/>
</dbReference>
<dbReference type="Proteomes" id="UP000054596">
    <property type="component" value="Unassembled WGS sequence"/>
</dbReference>
<proteinExistence type="predicted"/>